<evidence type="ECO:0000256" key="6">
    <source>
        <dbReference type="ARBA" id="ARBA00023125"/>
    </source>
</evidence>
<keyword evidence="6 8" id="KW-0238">DNA-binding</keyword>
<evidence type="ECO:0000256" key="8">
    <source>
        <dbReference type="HAMAP-Rule" id="MF_00952"/>
    </source>
</evidence>
<feature type="region of interest" description="Interaction with DNA" evidence="8">
    <location>
        <begin position="173"/>
        <end position="178"/>
    </location>
</feature>
<dbReference type="CDD" id="cd00186">
    <property type="entry name" value="TOP1Ac"/>
    <property type="match status" value="1"/>
</dbReference>
<reference evidence="13" key="1">
    <citation type="journal article" date="2019" name="Int. J. Syst. Evol. Microbiol.">
        <title>The Global Catalogue of Microorganisms (GCM) 10K type strain sequencing project: providing services to taxonomists for standard genome sequencing and annotation.</title>
        <authorList>
            <consortium name="The Broad Institute Genomics Platform"/>
            <consortium name="The Broad Institute Genome Sequencing Center for Infectious Disease"/>
            <person name="Wu L."/>
            <person name="Ma J."/>
        </authorList>
    </citation>
    <scope>NUCLEOTIDE SEQUENCE [LARGE SCALE GENOMIC DNA]</scope>
    <source>
        <strain evidence="13">CGMCC 1.15053</strain>
    </source>
</reference>
<feature type="site" description="Interaction with DNA" evidence="8">
    <location>
        <position position="165"/>
    </location>
</feature>
<feature type="site" description="Interaction with DNA" evidence="8">
    <location>
        <position position="153"/>
    </location>
</feature>
<evidence type="ECO:0000256" key="3">
    <source>
        <dbReference type="ARBA" id="ARBA00022723"/>
    </source>
</evidence>
<feature type="region of interest" description="Disordered" evidence="9">
    <location>
        <begin position="634"/>
        <end position="686"/>
    </location>
</feature>
<gene>
    <name evidence="8 12" type="primary">topA</name>
    <name evidence="12" type="ORF">ACFPQ6_13425</name>
</gene>
<dbReference type="Pfam" id="PF01131">
    <property type="entry name" value="Topoisom_bac"/>
    <property type="match status" value="1"/>
</dbReference>
<feature type="domain" description="Topo IA-type catalytic" evidence="11">
    <location>
        <begin position="139"/>
        <end position="573"/>
    </location>
</feature>
<dbReference type="InterPro" id="IPR013825">
    <property type="entry name" value="Topo_IA_cen_sub2"/>
</dbReference>
<keyword evidence="5 8" id="KW-0799">Topoisomerase</keyword>
<evidence type="ECO:0000256" key="5">
    <source>
        <dbReference type="ARBA" id="ARBA00023029"/>
    </source>
</evidence>
<evidence type="ECO:0000313" key="13">
    <source>
        <dbReference type="Proteomes" id="UP001595979"/>
    </source>
</evidence>
<dbReference type="InterPro" id="IPR003601">
    <property type="entry name" value="Topo_IA_2"/>
</dbReference>
<comment type="function">
    <text evidence="8">Releases the supercoiling and torsional tension of DNA, which is introduced during the DNA replication and transcription, by transiently cleaving and rejoining one strand of the DNA duplex. Introduces a single-strand break via transesterification at a target site in duplex DNA. The scissile phosphodiester is attacked by the catalytic tyrosine of the enzyme, resulting in the formation of a DNA-(5'-phosphotyrosyl)-enzyme intermediate and the expulsion of a 3'-OH DNA strand. The free DNA strand then undergoes passage around the unbroken strand, thus removing DNA supercoils. Finally, in the religation step, the DNA 3'-OH attacks the covalent intermediate to expel the active-site tyrosine and restore the DNA phosphodiester backbone.</text>
</comment>
<dbReference type="SMART" id="SM00437">
    <property type="entry name" value="TOP1Ac"/>
    <property type="match status" value="1"/>
</dbReference>
<feature type="site" description="Interaction with DNA" evidence="8">
    <location>
        <position position="158"/>
    </location>
</feature>
<dbReference type="InterPro" id="IPR023406">
    <property type="entry name" value="Topo_IA_AS"/>
</dbReference>
<dbReference type="NCBIfam" id="TIGR01051">
    <property type="entry name" value="topA_bact"/>
    <property type="match status" value="1"/>
</dbReference>
<feature type="site" description="Interaction with DNA" evidence="8">
    <location>
        <position position="150"/>
    </location>
</feature>
<dbReference type="SUPFAM" id="SSF56712">
    <property type="entry name" value="Prokaryotic type I DNA topoisomerase"/>
    <property type="match status" value="1"/>
</dbReference>
<feature type="compositionally biased region" description="Basic residues" evidence="9">
    <location>
        <begin position="654"/>
        <end position="686"/>
    </location>
</feature>
<dbReference type="PANTHER" id="PTHR42785:SF1">
    <property type="entry name" value="DNA TOPOISOMERASE"/>
    <property type="match status" value="1"/>
</dbReference>
<dbReference type="Proteomes" id="UP001595979">
    <property type="component" value="Unassembled WGS sequence"/>
</dbReference>
<protein>
    <recommendedName>
        <fullName evidence="8">DNA topoisomerase 1</fullName>
        <ecNumber evidence="8">5.6.2.1</ecNumber>
    </recommendedName>
    <alternativeName>
        <fullName evidence="8">DNA topoisomerase I</fullName>
    </alternativeName>
</protein>
<keyword evidence="7 8" id="KW-0413">Isomerase</keyword>
<keyword evidence="13" id="KW-1185">Reference proteome</keyword>
<dbReference type="PROSITE" id="PS50880">
    <property type="entry name" value="TOPRIM"/>
    <property type="match status" value="1"/>
</dbReference>
<dbReference type="InterPro" id="IPR013824">
    <property type="entry name" value="Topo_IA_cen_sub1"/>
</dbReference>
<dbReference type="EC" id="5.6.2.1" evidence="8"/>
<evidence type="ECO:0000256" key="9">
    <source>
        <dbReference type="SAM" id="MobiDB-lite"/>
    </source>
</evidence>
<dbReference type="PRINTS" id="PR00417">
    <property type="entry name" value="PRTPISMRASEI"/>
</dbReference>
<sequence>MPLLIVESPKKAKQIASYLGRDWTVKACFGHVRDLPATKADIPEKYRDQAWARLGINVDAGYAPLYVSRARTGVLTDLRAATKAAGGDVYLASDPDREGESIAWHLSVVLGLKDARRVTYQEVTKTAIQKALQNPRPINLALVAAQESRRILDRLAGYGVSPLLWDAIGGPQSAGRVQSAALMLLAQREQSRLSFIPSAYWRVTASVGTTPPFQASVQAIRSLPLATAASFTAQGQLKEGVEVAQLDAQKAEGLRGYLEGRDAEITSIEVSPITRRPPPPFTTSSLQQAAGARLHLGVETVTRAAQSLYEQGLITYIRTDSPALSDEALQLARAAVAERFGEDALPPNPRQYATRNANAQEAHEAIRPAGAFLAPEATGLNGDELALYTLIYTRTVASQMQDALGEKTTITLQAGVVTLGATGTRLTQRGFTALYDDDQKDEDDQALPALTTGQRAPLSKVKAEEKKSSAPARFSEGSFVQLMEKAGIGRPSTYASTLKTLLGRNYVAIRARKLHVTPLGLCVALYLLQQLPQLVDARFTAQMEQDLDAIANGELKRLDYLDRVWRDALKPAIAGAQRTSPRIKVPGREAVFEVRDGQVTLRTADGAALLPAELLPEDLDERSIPALLAGTWKPSVKSTRRTDGETAPSAAPAAKRKSSITPRKKRESTASPRKKASTSGTSRRKA</sequence>
<feature type="site" description="Interaction with DNA" evidence="8">
    <location>
        <position position="149"/>
    </location>
</feature>
<dbReference type="Gene3D" id="1.10.290.10">
    <property type="entry name" value="Topoisomerase I, domain 4"/>
    <property type="match status" value="1"/>
</dbReference>
<dbReference type="Gene3D" id="1.10.460.10">
    <property type="entry name" value="Topoisomerase I, domain 2"/>
    <property type="match status" value="1"/>
</dbReference>
<dbReference type="PROSITE" id="PS52039">
    <property type="entry name" value="TOPO_IA_2"/>
    <property type="match status" value="1"/>
</dbReference>
<feature type="site" description="Interaction with DNA" evidence="8">
    <location>
        <position position="31"/>
    </location>
</feature>
<feature type="site" description="Interaction with DNA" evidence="8">
    <location>
        <position position="504"/>
    </location>
</feature>
<proteinExistence type="inferred from homology"/>
<keyword evidence="3" id="KW-0479">Metal-binding</keyword>
<organism evidence="12 13">
    <name type="scientific">Deinococcus petrolearius</name>
    <dbReference type="NCBI Taxonomy" id="1751295"/>
    <lineage>
        <taxon>Bacteria</taxon>
        <taxon>Thermotogati</taxon>
        <taxon>Deinococcota</taxon>
        <taxon>Deinococci</taxon>
        <taxon>Deinococcales</taxon>
        <taxon>Deinococcaceae</taxon>
        <taxon>Deinococcus</taxon>
    </lineage>
</organism>
<evidence type="ECO:0000256" key="2">
    <source>
        <dbReference type="ARBA" id="ARBA00009446"/>
    </source>
</evidence>
<dbReference type="RefSeq" id="WP_380050344.1">
    <property type="nucleotide sequence ID" value="NZ_JBHSOH010000017.1"/>
</dbReference>
<dbReference type="InterPro" id="IPR028612">
    <property type="entry name" value="Topoisom_1_IA"/>
</dbReference>
<dbReference type="GO" id="GO:0003917">
    <property type="term" value="F:DNA topoisomerase type I (single strand cut, ATP-independent) activity"/>
    <property type="evidence" value="ECO:0007669"/>
    <property type="project" value="UniProtKB-EC"/>
</dbReference>
<dbReference type="InterPro" id="IPR013826">
    <property type="entry name" value="Topo_IA_cen_sub3"/>
</dbReference>
<dbReference type="Gene3D" id="2.70.20.10">
    <property type="entry name" value="Topoisomerase I, domain 3"/>
    <property type="match status" value="1"/>
</dbReference>
<dbReference type="PANTHER" id="PTHR42785">
    <property type="entry name" value="DNA TOPOISOMERASE, TYPE IA, CORE"/>
    <property type="match status" value="1"/>
</dbReference>
<dbReference type="Gene3D" id="3.40.50.140">
    <property type="match status" value="1"/>
</dbReference>
<dbReference type="SMART" id="SM00436">
    <property type="entry name" value="TOP1Bc"/>
    <property type="match status" value="1"/>
</dbReference>
<accession>A0ABW1DKQ6</accession>
<dbReference type="InterPro" id="IPR000380">
    <property type="entry name" value="Topo_IA"/>
</dbReference>
<feature type="active site" description="O-(5'-phospho-DNA)-tyrosine intermediate" evidence="8">
    <location>
        <position position="316"/>
    </location>
</feature>
<dbReference type="SMART" id="SM00493">
    <property type="entry name" value="TOPRIM"/>
    <property type="match status" value="1"/>
</dbReference>
<dbReference type="Pfam" id="PF01751">
    <property type="entry name" value="Toprim"/>
    <property type="match status" value="1"/>
</dbReference>
<evidence type="ECO:0000256" key="1">
    <source>
        <dbReference type="ARBA" id="ARBA00000213"/>
    </source>
</evidence>
<feature type="site" description="Interaction with DNA" evidence="8">
    <location>
        <position position="318"/>
    </location>
</feature>
<name>A0ABW1DKQ6_9DEIO</name>
<dbReference type="InterPro" id="IPR003602">
    <property type="entry name" value="Topo_IA_DNA-bd_dom"/>
</dbReference>
<evidence type="ECO:0000313" key="12">
    <source>
        <dbReference type="EMBL" id="MFC5849308.1"/>
    </source>
</evidence>
<keyword evidence="4" id="KW-0460">Magnesium</keyword>
<dbReference type="InterPro" id="IPR023405">
    <property type="entry name" value="Topo_IA_core_domain"/>
</dbReference>
<dbReference type="InterPro" id="IPR006171">
    <property type="entry name" value="TOPRIM_dom"/>
</dbReference>
<comment type="catalytic activity">
    <reaction evidence="1 8">
        <text>ATP-independent breakage of single-stranded DNA, followed by passage and rejoining.</text>
        <dbReference type="EC" id="5.6.2.1"/>
    </reaction>
</comment>
<comment type="subunit">
    <text evidence="8">Monomer.</text>
</comment>
<dbReference type="PROSITE" id="PS00396">
    <property type="entry name" value="TOPO_IA_1"/>
    <property type="match status" value="1"/>
</dbReference>
<evidence type="ECO:0000259" key="11">
    <source>
        <dbReference type="PROSITE" id="PS52039"/>
    </source>
</evidence>
<comment type="caution">
    <text evidence="12">The sequence shown here is derived from an EMBL/GenBank/DDBJ whole genome shotgun (WGS) entry which is preliminary data.</text>
</comment>
<evidence type="ECO:0000259" key="10">
    <source>
        <dbReference type="PROSITE" id="PS50880"/>
    </source>
</evidence>
<dbReference type="EMBL" id="JBHSOH010000017">
    <property type="protein sequence ID" value="MFC5849308.1"/>
    <property type="molecule type" value="Genomic_DNA"/>
</dbReference>
<dbReference type="HAMAP" id="MF_00952">
    <property type="entry name" value="Topoisom_1_prok"/>
    <property type="match status" value="1"/>
</dbReference>
<comment type="similarity">
    <text evidence="2 8">Belongs to the type IA topoisomerase family.</text>
</comment>
<dbReference type="InterPro" id="IPR013497">
    <property type="entry name" value="Topo_IA_cen"/>
</dbReference>
<evidence type="ECO:0000256" key="7">
    <source>
        <dbReference type="ARBA" id="ARBA00023235"/>
    </source>
</evidence>
<dbReference type="InterPro" id="IPR005733">
    <property type="entry name" value="TopoI_bac-type"/>
</dbReference>
<evidence type="ECO:0000256" key="4">
    <source>
        <dbReference type="ARBA" id="ARBA00022842"/>
    </source>
</evidence>
<feature type="domain" description="Toprim" evidence="10">
    <location>
        <begin position="1"/>
        <end position="127"/>
    </location>
</feature>